<keyword evidence="10" id="KW-0695">RNA-directed DNA polymerase</keyword>
<dbReference type="AlphaFoldDB" id="A0A8H7NSK3"/>
<evidence type="ECO:0000256" key="11">
    <source>
        <dbReference type="ARBA" id="ARBA00022932"/>
    </source>
</evidence>
<dbReference type="PANTHER" id="PTHR42648">
    <property type="entry name" value="TRANSPOSASE, PUTATIVE-RELATED"/>
    <property type="match status" value="1"/>
</dbReference>
<dbReference type="GO" id="GO:0046872">
    <property type="term" value="F:metal ion binding"/>
    <property type="evidence" value="ECO:0007669"/>
    <property type="project" value="UniProtKB-KW"/>
</dbReference>
<evidence type="ECO:0000256" key="1">
    <source>
        <dbReference type="ARBA" id="ARBA00022578"/>
    </source>
</evidence>
<dbReference type="Proteomes" id="UP000639403">
    <property type="component" value="Unassembled WGS sequence"/>
</dbReference>
<dbReference type="GO" id="GO:0004519">
    <property type="term" value="F:endonuclease activity"/>
    <property type="evidence" value="ECO:0007669"/>
    <property type="project" value="UniProtKB-KW"/>
</dbReference>
<evidence type="ECO:0000256" key="12">
    <source>
        <dbReference type="ARBA" id="ARBA00023172"/>
    </source>
</evidence>
<protein>
    <recommendedName>
        <fullName evidence="15">Integrase catalytic domain-containing protein</fullName>
    </recommendedName>
</protein>
<dbReference type="PANTHER" id="PTHR42648:SF11">
    <property type="entry name" value="TRANSPOSON TY4-P GAG-POL POLYPROTEIN"/>
    <property type="match status" value="1"/>
</dbReference>
<keyword evidence="12" id="KW-0233">DNA recombination</keyword>
<dbReference type="GO" id="GO:0003723">
    <property type="term" value="F:RNA binding"/>
    <property type="evidence" value="ECO:0007669"/>
    <property type="project" value="UniProtKB-KW"/>
</dbReference>
<evidence type="ECO:0000256" key="10">
    <source>
        <dbReference type="ARBA" id="ARBA00022918"/>
    </source>
</evidence>
<keyword evidence="8" id="KW-0694">RNA-binding</keyword>
<evidence type="ECO:0000256" key="14">
    <source>
        <dbReference type="ARBA" id="ARBA00049244"/>
    </source>
</evidence>
<evidence type="ECO:0000259" key="15">
    <source>
        <dbReference type="PROSITE" id="PS50994"/>
    </source>
</evidence>
<dbReference type="GO" id="GO:0015074">
    <property type="term" value="P:DNA integration"/>
    <property type="evidence" value="ECO:0007669"/>
    <property type="project" value="UniProtKB-KW"/>
</dbReference>
<comment type="catalytic activity">
    <reaction evidence="13">
        <text>DNA(n) + a 2'-deoxyribonucleoside 5'-triphosphate = DNA(n+1) + diphosphate</text>
        <dbReference type="Rhea" id="RHEA:22508"/>
        <dbReference type="Rhea" id="RHEA-COMP:17339"/>
        <dbReference type="Rhea" id="RHEA-COMP:17340"/>
        <dbReference type="ChEBI" id="CHEBI:33019"/>
        <dbReference type="ChEBI" id="CHEBI:61560"/>
        <dbReference type="ChEBI" id="CHEBI:173112"/>
        <dbReference type="EC" id="2.7.7.49"/>
    </reaction>
</comment>
<gene>
    <name evidence="16" type="ORF">IEO21_10398</name>
</gene>
<proteinExistence type="predicted"/>
<dbReference type="GO" id="GO:0032196">
    <property type="term" value="P:transposition"/>
    <property type="evidence" value="ECO:0007669"/>
    <property type="project" value="UniProtKB-KW"/>
</dbReference>
<evidence type="ECO:0000313" key="17">
    <source>
        <dbReference type="Proteomes" id="UP000639403"/>
    </source>
</evidence>
<keyword evidence="2" id="KW-0548">Nucleotidyltransferase</keyword>
<feature type="domain" description="Integrase catalytic" evidence="15">
    <location>
        <begin position="1"/>
        <end position="110"/>
    </location>
</feature>
<dbReference type="GO" id="GO:0016787">
    <property type="term" value="F:hydrolase activity"/>
    <property type="evidence" value="ECO:0007669"/>
    <property type="project" value="UniProtKB-KW"/>
</dbReference>
<evidence type="ECO:0000256" key="8">
    <source>
        <dbReference type="ARBA" id="ARBA00022884"/>
    </source>
</evidence>
<keyword evidence="7" id="KW-0460">Magnesium</keyword>
<organism evidence="16 17">
    <name type="scientific">Rhodonia placenta</name>
    <dbReference type="NCBI Taxonomy" id="104341"/>
    <lineage>
        <taxon>Eukaryota</taxon>
        <taxon>Fungi</taxon>
        <taxon>Dikarya</taxon>
        <taxon>Basidiomycota</taxon>
        <taxon>Agaricomycotina</taxon>
        <taxon>Agaricomycetes</taxon>
        <taxon>Polyporales</taxon>
        <taxon>Adustoporiaceae</taxon>
        <taxon>Rhodonia</taxon>
    </lineage>
</organism>
<evidence type="ECO:0000256" key="3">
    <source>
        <dbReference type="ARBA" id="ARBA00022722"/>
    </source>
</evidence>
<keyword evidence="6" id="KW-0378">Hydrolase</keyword>
<dbReference type="PROSITE" id="PS50994">
    <property type="entry name" value="INTEGRASE"/>
    <property type="match status" value="1"/>
</dbReference>
<dbReference type="InterPro" id="IPR039537">
    <property type="entry name" value="Retrotran_Ty1/copia-like"/>
</dbReference>
<keyword evidence="1" id="KW-0815">Transposition</keyword>
<reference evidence="16" key="2">
    <citation type="journal article" name="Front. Microbiol.">
        <title>Degradative Capacity of Two Strains of Rhodonia placenta: From Phenotype to Genotype.</title>
        <authorList>
            <person name="Kolle M."/>
            <person name="Horta M.A.C."/>
            <person name="Nowrousian M."/>
            <person name="Ohm R.A."/>
            <person name="Benz J.P."/>
            <person name="Pilgard A."/>
        </authorList>
    </citation>
    <scope>NUCLEOTIDE SEQUENCE</scope>
    <source>
        <strain evidence="16">FPRL280</strain>
    </source>
</reference>
<dbReference type="GO" id="GO:0003964">
    <property type="term" value="F:RNA-directed DNA polymerase activity"/>
    <property type="evidence" value="ECO:0007669"/>
    <property type="project" value="UniProtKB-KW"/>
</dbReference>
<reference evidence="16" key="1">
    <citation type="submission" date="2020-11" db="EMBL/GenBank/DDBJ databases">
        <authorList>
            <person name="Koelle M."/>
            <person name="Horta M.A.C."/>
            <person name="Nowrousian M."/>
            <person name="Ohm R.A."/>
            <person name="Benz P."/>
            <person name="Pilgard A."/>
        </authorList>
    </citation>
    <scope>NUCLEOTIDE SEQUENCE</scope>
    <source>
        <strain evidence="16">FPRL280</strain>
    </source>
</reference>
<keyword evidence="11" id="KW-0239">DNA-directed DNA polymerase</keyword>
<comment type="catalytic activity">
    <reaction evidence="14">
        <text>DNA(n) + a 2'-deoxyribonucleoside 5'-triphosphate = DNA(n+1) + diphosphate</text>
        <dbReference type="Rhea" id="RHEA:22508"/>
        <dbReference type="Rhea" id="RHEA-COMP:17339"/>
        <dbReference type="Rhea" id="RHEA-COMP:17340"/>
        <dbReference type="ChEBI" id="CHEBI:33019"/>
        <dbReference type="ChEBI" id="CHEBI:61560"/>
        <dbReference type="ChEBI" id="CHEBI:173112"/>
        <dbReference type="EC" id="2.7.7.7"/>
    </reaction>
</comment>
<dbReference type="InterPro" id="IPR012337">
    <property type="entry name" value="RNaseH-like_sf"/>
</dbReference>
<evidence type="ECO:0000256" key="4">
    <source>
        <dbReference type="ARBA" id="ARBA00022723"/>
    </source>
</evidence>
<name>A0A8H7NSK3_9APHY</name>
<evidence type="ECO:0000256" key="2">
    <source>
        <dbReference type="ARBA" id="ARBA00022695"/>
    </source>
</evidence>
<dbReference type="GO" id="GO:0005634">
    <property type="term" value="C:nucleus"/>
    <property type="evidence" value="ECO:0007669"/>
    <property type="project" value="UniProtKB-ARBA"/>
</dbReference>
<dbReference type="EMBL" id="JADOXO010000794">
    <property type="protein sequence ID" value="KAF9800275.1"/>
    <property type="molecule type" value="Genomic_DNA"/>
</dbReference>
<dbReference type="Gene3D" id="3.30.420.10">
    <property type="entry name" value="Ribonuclease H-like superfamily/Ribonuclease H"/>
    <property type="match status" value="1"/>
</dbReference>
<accession>A0A8H7NSK3</accession>
<dbReference type="GO" id="GO:0003887">
    <property type="term" value="F:DNA-directed DNA polymerase activity"/>
    <property type="evidence" value="ECO:0007669"/>
    <property type="project" value="UniProtKB-KW"/>
</dbReference>
<keyword evidence="9" id="KW-0229">DNA integration</keyword>
<comment type="caution">
    <text evidence="16">The sequence shown here is derived from an EMBL/GenBank/DDBJ whole genome shotgun (WGS) entry which is preliminary data.</text>
</comment>
<evidence type="ECO:0000313" key="16">
    <source>
        <dbReference type="EMBL" id="KAF9800275.1"/>
    </source>
</evidence>
<sequence length="110" mass="12576">MEELGEETHLDLWGAARIATLGGRRYFITFTDNATRFSALYFLHLKSDVFEVYKAYEVWLETHHGQRVGALNTDRGGEYISDEFKTHLNARSMLAKLSVHDTHEEAGVSK</sequence>
<keyword evidence="4" id="KW-0479">Metal-binding</keyword>
<dbReference type="InterPro" id="IPR036397">
    <property type="entry name" value="RNaseH_sf"/>
</dbReference>
<keyword evidence="11" id="KW-0808">Transferase</keyword>
<evidence type="ECO:0000256" key="13">
    <source>
        <dbReference type="ARBA" id="ARBA00048173"/>
    </source>
</evidence>
<evidence type="ECO:0000256" key="5">
    <source>
        <dbReference type="ARBA" id="ARBA00022759"/>
    </source>
</evidence>
<keyword evidence="5" id="KW-0255">Endonuclease</keyword>
<dbReference type="InterPro" id="IPR001584">
    <property type="entry name" value="Integrase_cat-core"/>
</dbReference>
<dbReference type="GO" id="GO:0006310">
    <property type="term" value="P:DNA recombination"/>
    <property type="evidence" value="ECO:0007669"/>
    <property type="project" value="UniProtKB-KW"/>
</dbReference>
<evidence type="ECO:0000256" key="9">
    <source>
        <dbReference type="ARBA" id="ARBA00022908"/>
    </source>
</evidence>
<keyword evidence="3" id="KW-0540">Nuclease</keyword>
<evidence type="ECO:0000256" key="6">
    <source>
        <dbReference type="ARBA" id="ARBA00022801"/>
    </source>
</evidence>
<evidence type="ECO:0000256" key="7">
    <source>
        <dbReference type="ARBA" id="ARBA00022842"/>
    </source>
</evidence>
<dbReference type="SUPFAM" id="SSF53098">
    <property type="entry name" value="Ribonuclease H-like"/>
    <property type="match status" value="1"/>
</dbReference>